<accession>A0ACC1L7M9</accession>
<name>A0ACC1L7M9_9FUNG</name>
<gene>
    <name evidence="1" type="ORF">H4S07_004680</name>
</gene>
<dbReference type="EMBL" id="JANBUP010001981">
    <property type="protein sequence ID" value="KAJ2802498.1"/>
    <property type="molecule type" value="Genomic_DNA"/>
</dbReference>
<feature type="non-terminal residue" evidence="1">
    <location>
        <position position="1"/>
    </location>
</feature>
<keyword evidence="2" id="KW-1185">Reference proteome</keyword>
<dbReference type="Proteomes" id="UP001140096">
    <property type="component" value="Unassembled WGS sequence"/>
</dbReference>
<proteinExistence type="predicted"/>
<evidence type="ECO:0000313" key="2">
    <source>
        <dbReference type="Proteomes" id="UP001140096"/>
    </source>
</evidence>
<organism evidence="1 2">
    <name type="scientific">Coemansia furcata</name>
    <dbReference type="NCBI Taxonomy" id="417177"/>
    <lineage>
        <taxon>Eukaryota</taxon>
        <taxon>Fungi</taxon>
        <taxon>Fungi incertae sedis</taxon>
        <taxon>Zoopagomycota</taxon>
        <taxon>Kickxellomycotina</taxon>
        <taxon>Kickxellomycetes</taxon>
        <taxon>Kickxellales</taxon>
        <taxon>Kickxellaceae</taxon>
        <taxon>Coemansia</taxon>
    </lineage>
</organism>
<reference evidence="1" key="1">
    <citation type="submission" date="2022-07" db="EMBL/GenBank/DDBJ databases">
        <title>Phylogenomic reconstructions and comparative analyses of Kickxellomycotina fungi.</title>
        <authorList>
            <person name="Reynolds N.K."/>
            <person name="Stajich J.E."/>
            <person name="Barry K."/>
            <person name="Grigoriev I.V."/>
            <person name="Crous P."/>
            <person name="Smith M.E."/>
        </authorList>
    </citation>
    <scope>NUCLEOTIDE SEQUENCE</scope>
    <source>
        <strain evidence="1">CBS 102833</strain>
    </source>
</reference>
<protein>
    <submittedName>
        <fullName evidence="1">Uncharacterized protein</fullName>
    </submittedName>
</protein>
<sequence length="548" mass="58462">ILVERSLCQPSGLLSTCDTAETIDPQQPAPFASIKGELISGNYTADSPSWHSSSLTVSRLSLGESPANTSDSELCGHLPKDVATVPYSMSGQSMALKSSVVGGGPLGIDYSADSMLFNSPMIVSAAMSASGSASALVPTTQSYFSFGSTATTPMGMHLSTHSSPTSQHIDLLNHANISPFDRIPNSAMTSVDGDPSFASTISAPVAPRSQFFNAPRNYSNRSELASELKIVTKPPLTHSKSSLFASHGSGMASSSNSDSRFSSADQSGHGLAAQPPLSAGARPDNALICMDPNMDDIAYWDEDNHVCIPVIENLRVQLNIMGMTANHTDSLQKNFNDYQFNRRTDQRRVRHTTEVAIVKFYNPNFLPEREDLLHLVVRKSALKKLQNTTGQRERPSSSTASRKKARVPSVRTNGQRGARQSVAERGNPYSRHGSGESSHMSAFQLPVSPMGHFTPHSAPSPSNQLQPMYHGGEPSTPAMMMPLDVHSVGFGIASSVSAGDRADSTLISPATTGPYAQQQPFYMGHAPPAFGLHNVMAPPHAGLTPIQS</sequence>
<feature type="non-terminal residue" evidence="1">
    <location>
        <position position="548"/>
    </location>
</feature>
<comment type="caution">
    <text evidence="1">The sequence shown here is derived from an EMBL/GenBank/DDBJ whole genome shotgun (WGS) entry which is preliminary data.</text>
</comment>
<evidence type="ECO:0000313" key="1">
    <source>
        <dbReference type="EMBL" id="KAJ2802498.1"/>
    </source>
</evidence>